<dbReference type="Pfam" id="PF01546">
    <property type="entry name" value="Peptidase_M20"/>
    <property type="match status" value="1"/>
</dbReference>
<evidence type="ECO:0000313" key="1">
    <source>
        <dbReference type="EMBL" id="MPN57293.1"/>
    </source>
</evidence>
<dbReference type="PANTHER" id="PTHR11014:SF63">
    <property type="entry name" value="METALLOPEPTIDASE, PUTATIVE (AFU_ORTHOLOGUE AFUA_6G09600)-RELATED"/>
    <property type="match status" value="1"/>
</dbReference>
<dbReference type="InterPro" id="IPR017439">
    <property type="entry name" value="Amidohydrolase"/>
</dbReference>
<keyword evidence="1" id="KW-0378">Hydrolase</keyword>
<dbReference type="GO" id="GO:0050118">
    <property type="term" value="F:N-acetyldiaminopimelate deacetylase activity"/>
    <property type="evidence" value="ECO:0007669"/>
    <property type="project" value="UniProtKB-EC"/>
</dbReference>
<protein>
    <submittedName>
        <fullName evidence="1">N-acetyldiaminopimelate deacetylase</fullName>
        <ecNumber evidence="1">3.5.1.47</ecNumber>
    </submittedName>
</protein>
<dbReference type="EC" id="3.5.1.47" evidence="1"/>
<comment type="caution">
    <text evidence="1">The sequence shown here is derived from an EMBL/GenBank/DDBJ whole genome shotgun (WGS) entry which is preliminary data.</text>
</comment>
<dbReference type="PANTHER" id="PTHR11014">
    <property type="entry name" value="PEPTIDASE M20 FAMILY MEMBER"/>
    <property type="match status" value="1"/>
</dbReference>
<sequence length="109" mass="12206">MRFTDAYDVLSSDEQATALLVSSASKVLGVENVWTTMEPSMGGEDFSFFMKEIPGVFFRLGIGDAEHIYPIHHNRFDINEEALLTGMKVFVQTVLDTMEGGMSSWKNSF</sequence>
<accession>A0A645JCM3</accession>
<dbReference type="SUPFAM" id="SSF53187">
    <property type="entry name" value="Zn-dependent exopeptidases"/>
    <property type="match status" value="1"/>
</dbReference>
<dbReference type="EMBL" id="VSSQ01128653">
    <property type="protein sequence ID" value="MPN57293.1"/>
    <property type="molecule type" value="Genomic_DNA"/>
</dbReference>
<name>A0A645JCM3_9ZZZZ</name>
<dbReference type="Gene3D" id="3.40.630.10">
    <property type="entry name" value="Zn peptidases"/>
    <property type="match status" value="1"/>
</dbReference>
<dbReference type="InterPro" id="IPR002933">
    <property type="entry name" value="Peptidase_M20"/>
</dbReference>
<gene>
    <name evidence="1" type="ORF">SDC9_204987</name>
</gene>
<dbReference type="AlphaFoldDB" id="A0A645JCM3"/>
<reference evidence="1" key="1">
    <citation type="submission" date="2019-08" db="EMBL/GenBank/DDBJ databases">
        <authorList>
            <person name="Kucharzyk K."/>
            <person name="Murdoch R.W."/>
            <person name="Higgins S."/>
            <person name="Loffler F."/>
        </authorList>
    </citation>
    <scope>NUCLEOTIDE SEQUENCE</scope>
</reference>
<proteinExistence type="predicted"/>
<organism evidence="1">
    <name type="scientific">bioreactor metagenome</name>
    <dbReference type="NCBI Taxonomy" id="1076179"/>
    <lineage>
        <taxon>unclassified sequences</taxon>
        <taxon>metagenomes</taxon>
        <taxon>ecological metagenomes</taxon>
    </lineage>
</organism>